<accession>A0ABT9DZK3</accession>
<reference evidence="3 4" key="1">
    <citation type="submission" date="2023-08" db="EMBL/GenBank/DDBJ databases">
        <title>The draft genome sequence of Paracraurococcus sp. LOR1-02.</title>
        <authorList>
            <person name="Kingkaew E."/>
            <person name="Tanasupawat S."/>
        </authorList>
    </citation>
    <scope>NUCLEOTIDE SEQUENCE [LARGE SCALE GENOMIC DNA]</scope>
    <source>
        <strain evidence="3 4">LOR1-02</strain>
    </source>
</reference>
<evidence type="ECO:0000313" key="3">
    <source>
        <dbReference type="EMBL" id="MDO9709326.1"/>
    </source>
</evidence>
<dbReference type="RefSeq" id="WP_305104191.1">
    <property type="nucleotide sequence ID" value="NZ_JAUTWS010000011.1"/>
</dbReference>
<evidence type="ECO:0000259" key="2">
    <source>
        <dbReference type="Pfam" id="PF04809"/>
    </source>
</evidence>
<protein>
    <submittedName>
        <fullName evidence="3">Hydrogenase expression/formation protein</fullName>
    </submittedName>
</protein>
<name>A0ABT9DZK3_9PROT</name>
<dbReference type="Proteomes" id="UP001243009">
    <property type="component" value="Unassembled WGS sequence"/>
</dbReference>
<dbReference type="InterPro" id="IPR006894">
    <property type="entry name" value="HupH_Hydgase_express_prot_C"/>
</dbReference>
<keyword evidence="4" id="KW-1185">Reference proteome</keyword>
<dbReference type="Pfam" id="PF04809">
    <property type="entry name" value="HupH_C"/>
    <property type="match status" value="2"/>
</dbReference>
<comment type="similarity">
    <text evidence="1">Belongs to the HupH/HyaF family.</text>
</comment>
<gene>
    <name evidence="3" type="ORF">Q7A36_13320</name>
</gene>
<comment type="caution">
    <text evidence="3">The sequence shown here is derived from an EMBL/GenBank/DDBJ whole genome shotgun (WGS) entry which is preliminary data.</text>
</comment>
<dbReference type="EMBL" id="JAUTWS010000011">
    <property type="protein sequence ID" value="MDO9709326.1"/>
    <property type="molecule type" value="Genomic_DNA"/>
</dbReference>
<proteinExistence type="inferred from homology"/>
<dbReference type="InterPro" id="IPR038527">
    <property type="entry name" value="HupH_C_sf"/>
</dbReference>
<dbReference type="Gene3D" id="3.30.1370.140">
    <property type="entry name" value="HupH hydrogenase expression protein, C-terminal domain"/>
    <property type="match status" value="2"/>
</dbReference>
<organism evidence="3 4">
    <name type="scientific">Paracraurococcus lichenis</name>
    <dbReference type="NCBI Taxonomy" id="3064888"/>
    <lineage>
        <taxon>Bacteria</taxon>
        <taxon>Pseudomonadati</taxon>
        <taxon>Pseudomonadota</taxon>
        <taxon>Alphaproteobacteria</taxon>
        <taxon>Acetobacterales</taxon>
        <taxon>Roseomonadaceae</taxon>
        <taxon>Paracraurococcus</taxon>
    </lineage>
</organism>
<evidence type="ECO:0000256" key="1">
    <source>
        <dbReference type="ARBA" id="ARBA00010832"/>
    </source>
</evidence>
<feature type="domain" description="HupH hydrogenase expression protein C-terminal" evidence="2">
    <location>
        <begin position="170"/>
        <end position="286"/>
    </location>
</feature>
<sequence>MQPLNPMRWDPAEEEAPEGVFIGEPDPAAAPRLLGMPAAVVARARPDLQEAGAEAAFLAEALAGVRAALAGRRPGDPPVAFPLDGLAPARRRALDGLLGQGEVSIVVAGQHTREIQETVLTGLWRVRTTDATGRVLAEELEVAEIPDAVLLAAEHGTLPAVPPPPPAEGLMNAPALIEEIRARAASWRPGAPNHVISFTLLPVNEADMALLRATLGTGPVLGLSRGYGHCRVQLTGCRRVWSVQYLNARDAIVLDTLEIGGVPEAILAAAEDFADSALRLGEILEAYAP</sequence>
<evidence type="ECO:0000313" key="4">
    <source>
        <dbReference type="Proteomes" id="UP001243009"/>
    </source>
</evidence>
<feature type="domain" description="HupH hydrogenase expression protein C-terminal" evidence="2">
    <location>
        <begin position="65"/>
        <end position="154"/>
    </location>
</feature>